<reference evidence="2 4" key="2">
    <citation type="submission" date="2018-08" db="EMBL/GenBank/DDBJ databases">
        <title>Genetic Globetrotter - A new plasmid hitch-hiking vast phylogenetic and geographic distances.</title>
        <authorList>
            <person name="Vollmers J."/>
            <person name="Petersen J."/>
        </authorList>
    </citation>
    <scope>NUCLEOTIDE SEQUENCE [LARGE SCALE GENOMIC DNA]</scope>
    <source>
        <strain evidence="2 4">DSM 26383</strain>
    </source>
</reference>
<dbReference type="PATRIC" id="fig|540747.5.peg.3618"/>
<dbReference type="CDD" id="cd06558">
    <property type="entry name" value="crotonase-like"/>
    <property type="match status" value="1"/>
</dbReference>
<name>A0A0T5PB91_9RHOB</name>
<dbReference type="EC" id="5.3.3.18" evidence="2"/>
<evidence type="ECO:0000313" key="3">
    <source>
        <dbReference type="Proteomes" id="UP000051401"/>
    </source>
</evidence>
<dbReference type="Gene3D" id="3.90.226.10">
    <property type="entry name" value="2-enoyl-CoA Hydratase, Chain A, domain 1"/>
    <property type="match status" value="1"/>
</dbReference>
<dbReference type="Pfam" id="PF00378">
    <property type="entry name" value="ECH_1"/>
    <property type="match status" value="1"/>
</dbReference>
<evidence type="ECO:0000313" key="1">
    <source>
        <dbReference type="EMBL" id="KRS18432.1"/>
    </source>
</evidence>
<proteinExistence type="predicted"/>
<protein>
    <submittedName>
        <fullName evidence="2">1,2-epoxyphenylacetyl-CoA isomerase</fullName>
        <ecNumber evidence="2">5.3.3.18</ecNumber>
    </submittedName>
</protein>
<dbReference type="Proteomes" id="UP000051401">
    <property type="component" value="Unassembled WGS sequence"/>
</dbReference>
<evidence type="ECO:0000313" key="4">
    <source>
        <dbReference type="Proteomes" id="UP000325785"/>
    </source>
</evidence>
<dbReference type="RefSeq" id="WP_057814438.1">
    <property type="nucleotide sequence ID" value="NZ_CP031598.1"/>
</dbReference>
<dbReference type="Proteomes" id="UP000325785">
    <property type="component" value="Chromosome"/>
</dbReference>
<dbReference type="STRING" id="540747.SAMN04488031_104357"/>
<gene>
    <name evidence="2" type="primary">paaG_1</name>
    <name evidence="2" type="ORF">RIdsm_01189</name>
    <name evidence="1" type="ORF">XM52_06290</name>
</gene>
<dbReference type="InterPro" id="IPR001753">
    <property type="entry name" value="Enoyl-CoA_hydra/iso"/>
</dbReference>
<reference evidence="1 3" key="1">
    <citation type="submission" date="2015-04" db="EMBL/GenBank/DDBJ databases">
        <title>The draft genome sequence of Roseovarius indicus B108T.</title>
        <authorList>
            <person name="Li G."/>
            <person name="Lai Q."/>
            <person name="Shao Z."/>
            <person name="Yan P."/>
        </authorList>
    </citation>
    <scope>NUCLEOTIDE SEQUENCE [LARGE SCALE GENOMIC DNA]</scope>
    <source>
        <strain evidence="1 3">B108</strain>
    </source>
</reference>
<dbReference type="PANTHER" id="PTHR43459">
    <property type="entry name" value="ENOYL-COA HYDRATASE"/>
    <property type="match status" value="1"/>
</dbReference>
<dbReference type="AlphaFoldDB" id="A0A0T5PB91"/>
<accession>A0A0T5PB91</accession>
<keyword evidence="3" id="KW-1185">Reference proteome</keyword>
<organism evidence="1 3">
    <name type="scientific">Roseovarius indicus</name>
    <dbReference type="NCBI Taxonomy" id="540747"/>
    <lineage>
        <taxon>Bacteria</taxon>
        <taxon>Pseudomonadati</taxon>
        <taxon>Pseudomonadota</taxon>
        <taxon>Alphaproteobacteria</taxon>
        <taxon>Rhodobacterales</taxon>
        <taxon>Roseobacteraceae</taxon>
        <taxon>Roseovarius</taxon>
    </lineage>
</organism>
<dbReference type="EMBL" id="LAXI01000003">
    <property type="protein sequence ID" value="KRS18432.1"/>
    <property type="molecule type" value="Genomic_DNA"/>
</dbReference>
<dbReference type="OrthoDB" id="9795613at2"/>
<dbReference type="InterPro" id="IPR029045">
    <property type="entry name" value="ClpP/crotonase-like_dom_sf"/>
</dbReference>
<dbReference type="GO" id="GO:0016853">
    <property type="term" value="F:isomerase activity"/>
    <property type="evidence" value="ECO:0007669"/>
    <property type="project" value="UniProtKB-KW"/>
</dbReference>
<dbReference type="SUPFAM" id="SSF52096">
    <property type="entry name" value="ClpP/crotonase"/>
    <property type="match status" value="1"/>
</dbReference>
<evidence type="ECO:0000313" key="2">
    <source>
        <dbReference type="EMBL" id="QEW25403.1"/>
    </source>
</evidence>
<sequence length="268" mass="28046">MAAPTLIELSTEGNVAVLTLANEATRNALTVAMQRELLDALDRIAADDAIHAVVLTGQGRGFCSGAELGGLKPEGDETLGQTVARQMDETTHPLMERLRNFDKPVIAAVNGAAAGMGASLALACDMVVAAETAFFVFPFAPNLGLVPDCGATWHLARRLGPARAMTLALTGERLPAATAASIGLIAESVDPARLHTRAVELATAAGAAPPHMVAELRAAFDAALASDFSTQLEYERQRQKELLDGAAFAEGTAAFLEKRKPDFRKAGT</sequence>
<dbReference type="KEGG" id="rid:RIdsm_01189"/>
<dbReference type="PANTHER" id="PTHR43459:SF1">
    <property type="entry name" value="EG:BACN32G11.4 PROTEIN"/>
    <property type="match status" value="1"/>
</dbReference>
<keyword evidence="2" id="KW-0413">Isomerase</keyword>
<dbReference type="EMBL" id="CP031598">
    <property type="protein sequence ID" value="QEW25403.1"/>
    <property type="molecule type" value="Genomic_DNA"/>
</dbReference>